<dbReference type="AlphaFoldDB" id="A0A7W5AN74"/>
<evidence type="ECO:0008006" key="3">
    <source>
        <dbReference type="Google" id="ProtNLM"/>
    </source>
</evidence>
<dbReference type="EMBL" id="JACHXF010000018">
    <property type="protein sequence ID" value="MBB3099392.1"/>
    <property type="molecule type" value="Genomic_DNA"/>
</dbReference>
<reference evidence="1 2" key="1">
    <citation type="submission" date="2020-08" db="EMBL/GenBank/DDBJ databases">
        <title>Genomic Encyclopedia of Type Strains, Phase III (KMG-III): the genomes of soil and plant-associated and newly described type strains.</title>
        <authorList>
            <person name="Whitman W."/>
        </authorList>
    </citation>
    <scope>NUCLEOTIDE SEQUENCE [LARGE SCALE GENOMIC DNA]</scope>
    <source>
        <strain evidence="1 2">CECT 3287</strain>
    </source>
</reference>
<gene>
    <name evidence="1" type="ORF">FHR83_007098</name>
</gene>
<evidence type="ECO:0000313" key="1">
    <source>
        <dbReference type="EMBL" id="MBB3099392.1"/>
    </source>
</evidence>
<organism evidence="1 2">
    <name type="scientific">Actinoplanes campanulatus</name>
    <dbReference type="NCBI Taxonomy" id="113559"/>
    <lineage>
        <taxon>Bacteria</taxon>
        <taxon>Bacillati</taxon>
        <taxon>Actinomycetota</taxon>
        <taxon>Actinomycetes</taxon>
        <taxon>Micromonosporales</taxon>
        <taxon>Micromonosporaceae</taxon>
        <taxon>Actinoplanes</taxon>
    </lineage>
</organism>
<dbReference type="InterPro" id="IPR057369">
    <property type="entry name" value="VG15"/>
</dbReference>
<protein>
    <recommendedName>
        <fullName evidence="3">Phage Mu protein F like protein</fullName>
    </recommendedName>
</protein>
<dbReference type="Proteomes" id="UP000590749">
    <property type="component" value="Unassembled WGS sequence"/>
</dbReference>
<proteinExistence type="predicted"/>
<keyword evidence="2" id="KW-1185">Reference proteome</keyword>
<sequence length="327" mass="35521">MAASRADEAERAAVAYNIALNKIGATTVQEAIKLWGRMPTAQTRAVSAAWLNQALKLISTQRGRSRELALAYYRLVRALRTGKTVADPYHPIPSHVTLADLRREFATLAGQEDDDQGGGDTRVEVEKLPGLGSAMDRIERASVAEARDSLINLGPRNYVDKIKAVDTSKPAVGVDAARETAHKEAGNRQAASAARLAMNGARSTVWVAHEQDGRAIGYVRLSRTGTPCGFCAMLISRGAAYKSERAATYADGDLFHDNCMCYAEPVFSKDQFGSGDLYALNRQYSEQWPEVTKGLSGRAALSAWRRFIRQEQKASAQAARSASVQEA</sequence>
<dbReference type="RefSeq" id="WP_183225446.1">
    <property type="nucleotide sequence ID" value="NZ_BMPW01000021.1"/>
</dbReference>
<name>A0A7W5AN74_9ACTN</name>
<accession>A0A7W5AN74</accession>
<evidence type="ECO:0000313" key="2">
    <source>
        <dbReference type="Proteomes" id="UP000590749"/>
    </source>
</evidence>
<comment type="caution">
    <text evidence="1">The sequence shown here is derived from an EMBL/GenBank/DDBJ whole genome shotgun (WGS) entry which is preliminary data.</text>
</comment>
<dbReference type="Pfam" id="PF25310">
    <property type="entry name" value="VG15"/>
    <property type="match status" value="1"/>
</dbReference>